<dbReference type="Proteomes" id="UP000737018">
    <property type="component" value="Unassembled WGS sequence"/>
</dbReference>
<evidence type="ECO:0000256" key="1">
    <source>
        <dbReference type="SAM" id="Phobius"/>
    </source>
</evidence>
<evidence type="ECO:0000313" key="3">
    <source>
        <dbReference type="Proteomes" id="UP000737018"/>
    </source>
</evidence>
<dbReference type="OrthoDB" id="5984008at2759"/>
<sequence>MTNGADIPSILLICVPCCHKVAYLCSYRFILFGDGHKNSSFSELINKITTNVFDADVGDIVFVTVIFSLSIMFFALRKTVSTLGLIVIIISIFVVCIINSRLYCQPDINSHSATASPPPNQGKWYRGHSTVDVSSLFSWLHEGRK</sequence>
<reference evidence="2" key="1">
    <citation type="submission" date="2020-03" db="EMBL/GenBank/DDBJ databases">
        <title>Castanea mollissima Vanexum genome sequencing.</title>
        <authorList>
            <person name="Staton M."/>
        </authorList>
    </citation>
    <scope>NUCLEOTIDE SEQUENCE</scope>
    <source>
        <tissue evidence="2">Leaf</tissue>
    </source>
</reference>
<gene>
    <name evidence="2" type="ORF">CMV_028801</name>
</gene>
<protein>
    <submittedName>
        <fullName evidence="2">Uncharacterized protein</fullName>
    </submittedName>
</protein>
<accession>A0A8J4VBN8</accession>
<proteinExistence type="predicted"/>
<dbReference type="AlphaFoldDB" id="A0A8J4VBN8"/>
<organism evidence="2 3">
    <name type="scientific">Castanea mollissima</name>
    <name type="common">Chinese chestnut</name>
    <dbReference type="NCBI Taxonomy" id="60419"/>
    <lineage>
        <taxon>Eukaryota</taxon>
        <taxon>Viridiplantae</taxon>
        <taxon>Streptophyta</taxon>
        <taxon>Embryophyta</taxon>
        <taxon>Tracheophyta</taxon>
        <taxon>Spermatophyta</taxon>
        <taxon>Magnoliopsida</taxon>
        <taxon>eudicotyledons</taxon>
        <taxon>Gunneridae</taxon>
        <taxon>Pentapetalae</taxon>
        <taxon>rosids</taxon>
        <taxon>fabids</taxon>
        <taxon>Fagales</taxon>
        <taxon>Fagaceae</taxon>
        <taxon>Castanea</taxon>
    </lineage>
</organism>
<evidence type="ECO:0000313" key="2">
    <source>
        <dbReference type="EMBL" id="KAF3944759.1"/>
    </source>
</evidence>
<dbReference type="EMBL" id="JRKL02012547">
    <property type="protein sequence ID" value="KAF3944759.1"/>
    <property type="molecule type" value="Genomic_DNA"/>
</dbReference>
<comment type="caution">
    <text evidence="2">The sequence shown here is derived from an EMBL/GenBank/DDBJ whole genome shotgun (WGS) entry which is preliminary data.</text>
</comment>
<keyword evidence="3" id="KW-1185">Reference proteome</keyword>
<feature type="transmembrane region" description="Helical" evidence="1">
    <location>
        <begin position="60"/>
        <end position="76"/>
    </location>
</feature>
<feature type="transmembrane region" description="Helical" evidence="1">
    <location>
        <begin position="83"/>
        <end position="103"/>
    </location>
</feature>
<keyword evidence="1" id="KW-0472">Membrane</keyword>
<keyword evidence="1" id="KW-0812">Transmembrane</keyword>
<name>A0A8J4VBN8_9ROSI</name>
<keyword evidence="1" id="KW-1133">Transmembrane helix</keyword>